<sequence>MAALKYKEEHNKVGYLLKPTGSDDYHQIIDFLSKSHIRYALTSNLIIFDSLVKQFGSTATLKESELGPPAILAIIDKTPYTITEALVRSRLQLANDGCVIDLPILEIYSGMDNLETRVTRQYKVLVFSSKLFANMRLNFMGNPMPLLPATLLQAQAGEGVEVAAHDVPHTVPAPNQSPAHSPNPSRPQSPDPVALVLDHDHSSANLRLLLALFLLRKMHLWEAIFIPLPHGPLMLPLQKVHFLEAEIHDHKKLFKDVVGKSEDSTTQDMDLDALCALANAVVAADSDIPSGNTSQVPVVSSCTPTTGPSVVPADSIKVPAAIPADSPNVPAGVSSKGKSPMVEEDVPITARGTKKETTRDRMVALIKKKRQALAEQLFKERQNRPLTPAQQKAYMRQYVKNQSSAIYNTGWTMAYVKSFSDEQLIQEFEKIRKVQSQSQMQAFSRTLKRPGPVLEEPSTKRPKSPEAHTPSMPKVSVSPVVTSPPSSRTRRKSLAVVIDEDSNDEDYVDEILHMVDRQDLMTLYGLVVQYYEHHPATGAGLLFWGDLQVLFDSQPGEKGSCVWKNASQWEIRNVSYPLSVELMKKMLMHKLETDLDFVGNDLTTADDHLGKFDGKADEGYIVGYSASNKAYRVYNVPNKQAINTFQLTNLQAHKETQLILQESQPIDTPGDKVYDSPFPKPASVTAVLPGCIPVPTGRVPVPASSVQVPTGSITITTNRIPVPAGDTTVPTDDVPVHFNNSTDSMFDGEPTTRFPCPSDLGNHNPSLGIFSFSSYDAEFDSALKNVTSSVKVSPVPTKRIHTIHPQSLIIGDPTSVVQTRSMVKQNTTGKYAIGTKWILKNKRDARGIVVPFASYMGFLVYQMDVKSVFLYGRIKEEVYVTQPKGFVDPQHPKKVYKVVKSLYGLHQALRAWYATLSTFLLKHGYKRDTIDKTLFLKKNNHDIILVQVYVDDIVFGSTKKEWCDEFDALMKGEFQMSAMVKLTFFLGLQVQQRPDVSACSRHQVTPTTSNLEAVKKIFRYLKGQPKLGLWYPKESPLVLKAYSNSDYARANKDRKSTTGGCQFLGGRLISWQCKKQTIMATSSTEAETDFASWQQRVRIYCQGKENGVNILKFIDEGPYKMGTVRETLAESTEGAPQFGPERFRVYTDLTSEEKDRDPLVLLSNVYNPQHYSPSSSALTSTQVPPPLADSSSPAEDLIENLTNTLALLTQSYRTFLPQTNNQLRTSSNARNQATVQDGRVVVQNGQERPGQVRTVKCYNCNGGQDNTFDDDVDEQPVQDLALNVDNVFQADDYDAFDSDVDEAPTAQTMFMANLSSADPVTDKARPSYDSDILSEVQYHNQYMDDVFAHHEEDVMHDSVQLDHVVDSHADYTSDSNMIPYDQYVKNSEVPVVHSNVSSVLNDAFIMIYNDMCEPPAQSVSNLSRNTVVKNSLTAELTTYKEHVELYKQRAKFELTKREQKINEQLSRVISDHNFKEETLKRELYSIKLQLASTINHNKSMVVQIVLWYLDSGCSKHMTRDRSRLMNFVKKFIRTVIFRNDHFGAIMGYGDYVIGDSVISRVYYVEGLGHNLFFVRQFYDSDLEVAFRKHSCYVRDTDGVELIKCSRGSNLYTISVEDMMKSSPIYLLSKASKNKSWLWHRQAVATACYTQNRSLIHTRHHKTPYELVHNKKHDLTFFKVFGALCYPTNDNEDLGKLQPTADTGIFVGYAPSRKGYRIYNKRTRRIMETIHVQFDELTEPMAPVHLNTGPAPNFLTPGQISSGLIPNSAVQAPVNSADTPSSTTIDKDAPSPSISPSSLALQSHSSHQGVAVEPYYMEDHTIALIENNPFVNVFAPEPHSEASSSGDISSTESPYLAIDALWCLYSSVLSKVEPKNFKSAITEDCWFQAMQDEIREFDRLQVWELVPQPDYVMIITLKWIYKVKLDKYGDVLKNKAQLVAKGYRQEEGIDFEESFAPVARIDVIRIFIANATSKNITIYQVDVKTAFLNDELKEEVYAPRAWYDMLSRFLLDNNFSKGAVDSTLFTRKTSKHILLVQIYVDDIIFASTNPQACDIFSNEMSSKFQMSMMGQMLFFLGLQVSQSLEGIFINQSKFSLEILKKFGMDSCDSVDTPMVDQLKLDEDLLEIPVDQTCFRSMVGSLMYLTASRPDLVFAVCVCARYQTKPTKKHLEAFKQVFWYLKGTINWGLWYPKDTFMALTAYAEADHVGCQDTRRSTSGSAQFLGDKLIRSQLTDYGFDFNKILLYCDNRSAIALCYNNVQHSRYIVPTGSVIVATGSVQLDHVVNSHADYTTESNMIPYDQYVKENEVPVVHSDVSSVPNDAFMMIYNDTCESHAKSVSNPSRNTVVKNSLTAELATYKEHVELHEQRAKFELIKREKKINEQLRLVISDRNFKEETLKKELHSIKLQLASTINHHKLMVEEVTFLKKDFKQKENKYLEDFLDMKSLKEKVKDRLIKQDQSLQTVHMLCRPKPHYNELNKVKIAPHDYSKENFLSTFTPQKQLTPEQIFLSNDLMKLKSEALKEQTKVSRPIKALIVITPSGLTERERGFEQTKECYLKEVIPFFKTLKDNFEGIQKALTKEIKEMKDVFEQLEAEVAQYAVDKKHDAIERKNLLIANDNLIAECLSKEVFFVVINSDLNVARCTEMTVAHTDVEERCLELEAELAKSRNTSHRDNQKELINHFSKLEINHLNLQLKYQTLKDSFGNNPSTPNNDTPDFDSVFVIGKMQASLQGKNNVIRQLKKQLSQLQVTRSDTERSKCPSLGLSPRLINSRAKAHIQQAPAMASSNITFCMYISVNVTMQIKWMMNAPSSQAPTMAPPVRPLQLPLPFHESTSSSSKIRYNMTRKLEATGGIVKQVNIDYAERIWEEFVQSIHTFIEDKHNLSRHTTGKKRATLIVIPSIRFTKLIIHHLQRRHKFHPRPDSSLHLPNEEHVLGYLKFSAMGTKREVFGMPIPGSLIIADIQAASYYQEYLVSVAKYRRYLAGETGSVQDYSATKPTKPARKPKSTVLKAPPRPAVSTPVTSAQPAPTSAPAKPQEKKRKQATKTSDKPPKAKNSKYGGIGKKRSLKSVAASEAEDVPVMEPQVAAEDTNLQKDLEESMKTAYALPRGPLPLVVIREPESGKYQPLPEVPRKGKAKVTEEQTARRNQKRLCLELEGGQGEGQAGPNADAQAEGQTGSDAGNQDEGQAGSNPDEISKGQAGPDPGNAGADVHSILSHVVHAGSDREHMDLDVADVSPQPTTEQLDEGFTATAYPKVQENLKLTVEEQVLLEEPASSSGTLSSLQHLSKDISFRVLAFISLSKFYFILSSSHLLPCISYDLYVMEMIRLSSGIKSQAGSESRPPMLNKENYVPWSSRLLRYAKSRPNGKLTHNSILNGPYVRQMIPEPGDAERDVNSKDLHTADYTQLYDFLKYNQKEVDELKAERIAKIQDPLALMANSNNPYASPAPHQDLSPFNQNYMQQPMLNPKDIADPTTVMNMALSLMAKAFKLNYSTPTNNNQRISSNPRNRQIAQPGMNMGQDRQIQMIEAMVEISLGTADLDEIKEVNANYILMANLQQASSSGTQTDSTPVYDIDGSAEVHENYDNNEIFNMFTQEEQYSELLEPILEPQQVPQNDNNVISEATNMEQGGETVEQHSTNFEETRALYESLYQNLAVEVEKVNSVNRKLKET</sequence>
<feature type="domain" description="Retrovirus-related Pol polyprotein from transposon TNT 1-94-like beta-barrel" evidence="5">
    <location>
        <begin position="1507"/>
        <end position="1578"/>
    </location>
</feature>
<organism evidence="7">
    <name type="scientific">Tanacetum cinerariifolium</name>
    <name type="common">Dalmatian daisy</name>
    <name type="synonym">Chrysanthemum cinerariifolium</name>
    <dbReference type="NCBI Taxonomy" id="118510"/>
    <lineage>
        <taxon>Eukaryota</taxon>
        <taxon>Viridiplantae</taxon>
        <taxon>Streptophyta</taxon>
        <taxon>Embryophyta</taxon>
        <taxon>Tracheophyta</taxon>
        <taxon>Spermatophyta</taxon>
        <taxon>Magnoliopsida</taxon>
        <taxon>eudicotyledons</taxon>
        <taxon>Gunneridae</taxon>
        <taxon>Pentapetalae</taxon>
        <taxon>asterids</taxon>
        <taxon>campanulids</taxon>
        <taxon>Asterales</taxon>
        <taxon>Asteraceae</taxon>
        <taxon>Asteroideae</taxon>
        <taxon>Anthemideae</taxon>
        <taxon>Anthemidinae</taxon>
        <taxon>Tanacetum</taxon>
    </lineage>
</organism>
<evidence type="ECO:0000313" key="7">
    <source>
        <dbReference type="EMBL" id="GEU52207.1"/>
    </source>
</evidence>
<feature type="compositionally biased region" description="Low complexity" evidence="3">
    <location>
        <begin position="1789"/>
        <end position="1799"/>
    </location>
</feature>
<feature type="domain" description="Retroviral polymerase SH3-like" evidence="6">
    <location>
        <begin position="606"/>
        <end position="641"/>
    </location>
</feature>
<feature type="compositionally biased region" description="Polar residues" evidence="3">
    <location>
        <begin position="3496"/>
        <end position="3512"/>
    </location>
</feature>
<keyword evidence="1" id="KW-0645">Protease</keyword>
<dbReference type="Pfam" id="PF07727">
    <property type="entry name" value="RVT_2"/>
    <property type="match status" value="3"/>
</dbReference>
<dbReference type="CDD" id="cd09272">
    <property type="entry name" value="RNase_HI_RT_Ty1"/>
    <property type="match status" value="1"/>
</dbReference>
<feature type="region of interest" description="Disordered" evidence="3">
    <location>
        <begin position="2991"/>
        <end position="3090"/>
    </location>
</feature>
<accession>A0A6L2KUC0</accession>
<feature type="compositionally biased region" description="Polar residues" evidence="3">
    <location>
        <begin position="173"/>
        <end position="183"/>
    </location>
</feature>
<evidence type="ECO:0000256" key="1">
    <source>
        <dbReference type="ARBA" id="ARBA00022750"/>
    </source>
</evidence>
<dbReference type="EMBL" id="BKCJ010002981">
    <property type="protein sequence ID" value="GEU52207.1"/>
    <property type="molecule type" value="Genomic_DNA"/>
</dbReference>
<evidence type="ECO:0000259" key="4">
    <source>
        <dbReference type="Pfam" id="PF07727"/>
    </source>
</evidence>
<feature type="compositionally biased region" description="Low complexity" evidence="3">
    <location>
        <begin position="3019"/>
        <end position="3034"/>
    </location>
</feature>
<dbReference type="SUPFAM" id="SSF56672">
    <property type="entry name" value="DNA/RNA polymerases"/>
    <property type="match status" value="2"/>
</dbReference>
<protein>
    <submittedName>
        <fullName evidence="7">Retrovirus-related Pol polyprotein from transposon TNT 1-94</fullName>
    </submittedName>
</protein>
<keyword evidence="1" id="KW-0064">Aspartyl protease</keyword>
<feature type="region of interest" description="Disordered" evidence="3">
    <location>
        <begin position="441"/>
        <end position="492"/>
    </location>
</feature>
<comment type="caution">
    <text evidence="7">The sequence shown here is derived from an EMBL/GenBank/DDBJ whole genome shotgun (WGS) entry which is preliminary data.</text>
</comment>
<keyword evidence="1" id="KW-0378">Hydrolase</keyword>
<feature type="compositionally biased region" description="Polar residues" evidence="3">
    <location>
        <begin position="1770"/>
        <end position="1783"/>
    </location>
</feature>
<dbReference type="InterPro" id="IPR054722">
    <property type="entry name" value="PolX-like_BBD"/>
</dbReference>
<proteinExistence type="predicted"/>
<dbReference type="GO" id="GO:0004190">
    <property type="term" value="F:aspartic-type endopeptidase activity"/>
    <property type="evidence" value="ECO:0007669"/>
    <property type="project" value="UniProtKB-KW"/>
</dbReference>
<feature type="domain" description="Reverse transcriptase Ty1/copia-type" evidence="4">
    <location>
        <begin position="850"/>
        <end position="1000"/>
    </location>
</feature>
<feature type="compositionally biased region" description="Polar residues" evidence="3">
    <location>
        <begin position="1172"/>
        <end position="1182"/>
    </location>
</feature>
<feature type="compositionally biased region" description="Low complexity" evidence="3">
    <location>
        <begin position="469"/>
        <end position="487"/>
    </location>
</feature>
<dbReference type="InterPro" id="IPR013103">
    <property type="entry name" value="RVT_2"/>
</dbReference>
<feature type="domain" description="Reverse transcriptase Ty1/copia-type" evidence="4">
    <location>
        <begin position="1997"/>
        <end position="2114"/>
    </location>
</feature>
<feature type="coiled-coil region" evidence="2">
    <location>
        <begin position="2731"/>
        <end position="2758"/>
    </location>
</feature>
<feature type="region of interest" description="Disordered" evidence="3">
    <location>
        <begin position="168"/>
        <end position="195"/>
    </location>
</feature>
<evidence type="ECO:0000259" key="6">
    <source>
        <dbReference type="Pfam" id="PF25597"/>
    </source>
</evidence>
<feature type="compositionally biased region" description="Polar residues" evidence="3">
    <location>
        <begin position="3174"/>
        <end position="3191"/>
    </location>
</feature>
<feature type="compositionally biased region" description="Basic and acidic residues" evidence="3">
    <location>
        <begin position="457"/>
        <end position="466"/>
    </location>
</feature>
<feature type="domain" description="Reverse transcriptase Ty1/copia-type" evidence="4">
    <location>
        <begin position="1900"/>
        <end position="1996"/>
    </location>
</feature>
<dbReference type="PANTHER" id="PTHR11439">
    <property type="entry name" value="GAG-POL-RELATED RETROTRANSPOSON"/>
    <property type="match status" value="1"/>
</dbReference>
<feature type="coiled-coil region" evidence="2">
    <location>
        <begin position="2575"/>
        <end position="2602"/>
    </location>
</feature>
<feature type="non-terminal residue" evidence="7">
    <location>
        <position position="3672"/>
    </location>
</feature>
<feature type="region of interest" description="Disordered" evidence="3">
    <location>
        <begin position="3123"/>
        <end position="3211"/>
    </location>
</feature>
<feature type="domain" description="Retroviral polymerase SH3-like" evidence="6">
    <location>
        <begin position="1683"/>
        <end position="1736"/>
    </location>
</feature>
<evidence type="ECO:0000256" key="3">
    <source>
        <dbReference type="SAM" id="MobiDB-lite"/>
    </source>
</evidence>
<dbReference type="PANTHER" id="PTHR11439:SF509">
    <property type="entry name" value="RNA-DIRECTED DNA POLYMERASE"/>
    <property type="match status" value="1"/>
</dbReference>
<keyword evidence="2" id="KW-0175">Coiled coil</keyword>
<reference evidence="7" key="1">
    <citation type="journal article" date="2019" name="Sci. Rep.">
        <title>Draft genome of Tanacetum cinerariifolium, the natural source of mosquito coil.</title>
        <authorList>
            <person name="Yamashiro T."/>
            <person name="Shiraishi A."/>
            <person name="Satake H."/>
            <person name="Nakayama K."/>
        </authorList>
    </citation>
    <scope>NUCLEOTIDE SEQUENCE</scope>
</reference>
<evidence type="ECO:0000256" key="2">
    <source>
        <dbReference type="SAM" id="Coils"/>
    </source>
</evidence>
<evidence type="ECO:0000259" key="5">
    <source>
        <dbReference type="Pfam" id="PF22936"/>
    </source>
</evidence>
<dbReference type="Pfam" id="PF22936">
    <property type="entry name" value="Pol_BBD"/>
    <property type="match status" value="1"/>
</dbReference>
<feature type="region of interest" description="Disordered" evidence="3">
    <location>
        <begin position="1172"/>
        <end position="1193"/>
    </location>
</feature>
<feature type="region of interest" description="Disordered" evidence="3">
    <location>
        <begin position="1770"/>
        <end position="1799"/>
    </location>
</feature>
<dbReference type="InterPro" id="IPR043502">
    <property type="entry name" value="DNA/RNA_pol_sf"/>
</dbReference>
<name>A0A6L2KUC0_TANCI</name>
<feature type="region of interest" description="Disordered" evidence="3">
    <location>
        <begin position="3496"/>
        <end position="3515"/>
    </location>
</feature>
<gene>
    <name evidence="7" type="ORF">Tci_024185</name>
</gene>
<dbReference type="InterPro" id="IPR057670">
    <property type="entry name" value="SH3_retrovirus"/>
</dbReference>
<dbReference type="Pfam" id="PF25597">
    <property type="entry name" value="SH3_retrovirus"/>
    <property type="match status" value="2"/>
</dbReference>